<name>A0A6J1TLJ0_FRAOC</name>
<keyword evidence="13" id="KW-1185">Reference proteome</keyword>
<dbReference type="AlphaFoldDB" id="A0A6J1TLJ0"/>
<evidence type="ECO:0000256" key="1">
    <source>
        <dbReference type="ARBA" id="ARBA00004141"/>
    </source>
</evidence>
<feature type="transmembrane region" description="Helical" evidence="10">
    <location>
        <begin position="379"/>
        <end position="404"/>
    </location>
</feature>
<evidence type="ECO:0000256" key="10">
    <source>
        <dbReference type="RuleBase" id="RU363097"/>
    </source>
</evidence>
<feature type="transmembrane region" description="Helical" evidence="10">
    <location>
        <begin position="501"/>
        <end position="523"/>
    </location>
</feature>
<evidence type="ECO:0000256" key="3">
    <source>
        <dbReference type="ARBA" id="ARBA00022516"/>
    </source>
</evidence>
<dbReference type="Pfam" id="PF07993">
    <property type="entry name" value="NAD_binding_4"/>
    <property type="match status" value="1"/>
</dbReference>
<dbReference type="GO" id="GO:0016020">
    <property type="term" value="C:membrane"/>
    <property type="evidence" value="ECO:0007669"/>
    <property type="project" value="UniProtKB-SubCell"/>
</dbReference>
<dbReference type="CDD" id="cd09071">
    <property type="entry name" value="FAR_C"/>
    <property type="match status" value="1"/>
</dbReference>
<evidence type="ECO:0000256" key="8">
    <source>
        <dbReference type="ARBA" id="ARBA00023136"/>
    </source>
</evidence>
<comment type="subcellular location">
    <subcellularLocation>
        <location evidence="1">Membrane</location>
        <topology evidence="1">Multi-pass membrane protein</topology>
    </subcellularLocation>
</comment>
<gene>
    <name evidence="14" type="primary">LOC113217789</name>
</gene>
<evidence type="ECO:0000256" key="9">
    <source>
        <dbReference type="ARBA" id="ARBA00052530"/>
    </source>
</evidence>
<evidence type="ECO:0000256" key="4">
    <source>
        <dbReference type="ARBA" id="ARBA00022692"/>
    </source>
</evidence>
<dbReference type="KEGG" id="foc:113217789"/>
<keyword evidence="4 10" id="KW-0812">Transmembrane</keyword>
<evidence type="ECO:0000256" key="7">
    <source>
        <dbReference type="ARBA" id="ARBA00023098"/>
    </source>
</evidence>
<feature type="domain" description="Fatty acyl-CoA reductase C-terminal" evidence="11">
    <location>
        <begin position="388"/>
        <end position="480"/>
    </location>
</feature>
<keyword evidence="7 10" id="KW-0443">Lipid metabolism</keyword>
<dbReference type="InterPro" id="IPR033640">
    <property type="entry name" value="FAR_C"/>
</dbReference>
<protein>
    <recommendedName>
        <fullName evidence="10">Fatty acyl-CoA reductase</fullName>
        <ecNumber evidence="10">1.2.1.84</ecNumber>
    </recommendedName>
</protein>
<keyword evidence="10" id="KW-0560">Oxidoreductase</keyword>
<dbReference type="GO" id="GO:0035336">
    <property type="term" value="P:long-chain fatty-acyl-CoA metabolic process"/>
    <property type="evidence" value="ECO:0007669"/>
    <property type="project" value="TreeGrafter"/>
</dbReference>
<evidence type="ECO:0000256" key="6">
    <source>
        <dbReference type="ARBA" id="ARBA00022989"/>
    </source>
</evidence>
<keyword evidence="6 10" id="KW-1133">Transmembrane helix</keyword>
<evidence type="ECO:0000313" key="13">
    <source>
        <dbReference type="Proteomes" id="UP000504606"/>
    </source>
</evidence>
<dbReference type="GO" id="GO:0005777">
    <property type="term" value="C:peroxisome"/>
    <property type="evidence" value="ECO:0007669"/>
    <property type="project" value="TreeGrafter"/>
</dbReference>
<dbReference type="GO" id="GO:0102965">
    <property type="term" value="F:alcohol-forming long-chain fatty acyl-CoA reductase activity"/>
    <property type="evidence" value="ECO:0007669"/>
    <property type="project" value="UniProtKB-EC"/>
</dbReference>
<dbReference type="GeneID" id="113217789"/>
<feature type="domain" description="Thioester reductase (TE)" evidence="12">
    <location>
        <begin position="38"/>
        <end position="309"/>
    </location>
</feature>
<comment type="catalytic activity">
    <reaction evidence="9 10">
        <text>a long-chain fatty acyl-CoA + 2 NADPH + 2 H(+) = a long-chain primary fatty alcohol + 2 NADP(+) + CoA</text>
        <dbReference type="Rhea" id="RHEA:52716"/>
        <dbReference type="ChEBI" id="CHEBI:15378"/>
        <dbReference type="ChEBI" id="CHEBI:57287"/>
        <dbReference type="ChEBI" id="CHEBI:57783"/>
        <dbReference type="ChEBI" id="CHEBI:58349"/>
        <dbReference type="ChEBI" id="CHEBI:77396"/>
        <dbReference type="ChEBI" id="CHEBI:83139"/>
        <dbReference type="EC" id="1.2.1.84"/>
    </reaction>
</comment>
<organism evidence="13 14">
    <name type="scientific">Frankliniella occidentalis</name>
    <name type="common">Western flower thrips</name>
    <name type="synonym">Euthrips occidentalis</name>
    <dbReference type="NCBI Taxonomy" id="133901"/>
    <lineage>
        <taxon>Eukaryota</taxon>
        <taxon>Metazoa</taxon>
        <taxon>Ecdysozoa</taxon>
        <taxon>Arthropoda</taxon>
        <taxon>Hexapoda</taxon>
        <taxon>Insecta</taxon>
        <taxon>Pterygota</taxon>
        <taxon>Neoptera</taxon>
        <taxon>Paraneoptera</taxon>
        <taxon>Thysanoptera</taxon>
        <taxon>Terebrantia</taxon>
        <taxon>Thripoidea</taxon>
        <taxon>Thripidae</taxon>
        <taxon>Frankliniella</taxon>
    </lineage>
</organism>
<dbReference type="Gene3D" id="3.40.50.720">
    <property type="entry name" value="NAD(P)-binding Rossmann-like Domain"/>
    <property type="match status" value="1"/>
</dbReference>
<keyword evidence="5 10" id="KW-0521">NADP</keyword>
<accession>A0A6J1TLJ0</accession>
<evidence type="ECO:0000256" key="2">
    <source>
        <dbReference type="ARBA" id="ARBA00005928"/>
    </source>
</evidence>
<keyword evidence="8 10" id="KW-0472">Membrane</keyword>
<dbReference type="SUPFAM" id="SSF51735">
    <property type="entry name" value="NAD(P)-binding Rossmann-fold domains"/>
    <property type="match status" value="1"/>
</dbReference>
<dbReference type="FunFam" id="3.40.50.720:FF:000143">
    <property type="entry name" value="Fatty acyl-CoA reductase"/>
    <property type="match status" value="1"/>
</dbReference>
<dbReference type="Proteomes" id="UP000504606">
    <property type="component" value="Unplaced"/>
</dbReference>
<dbReference type="InterPro" id="IPR036291">
    <property type="entry name" value="NAD(P)-bd_dom_sf"/>
</dbReference>
<reference evidence="14" key="1">
    <citation type="submission" date="2025-08" db="UniProtKB">
        <authorList>
            <consortium name="RefSeq"/>
        </authorList>
    </citation>
    <scope>IDENTIFICATION</scope>
    <source>
        <tissue evidence="14">Whole organism</tissue>
    </source>
</reference>
<sequence>MPPSQQITPPVLEKNAANLASPAQSDLVNFYKGQNILITGATGFMGKVLLEKLLYTCHEVGTIYMLIRTKKGQQPEQRLDTIFDSPMFERLREERPKFRHHLHAVSGDVGEPGLGLSAEDRVTLADKVNIVFHCAATVRFDEVLNVAVNINVRGTKCVVDLCKEMKDLRVFMHVSTAYANCPKQHIGEEIYDMPLDCERVMRLSDATGGDPKLIEALTPAMLGDWPNSYSFTKAVGESVIKMHRGALPVGIFRPSIVVNSASEPLPGWIDNLYGPGGVVLASGGGLMRVLNVDGKKLADLVPVDMACNALLASAWETASLTPEERAAEVDGVPIYNYISSTDNPLTWDLFMQHTSYYGDRMPVNQAVWIYCLSLVPGRWAYLFLIGLLHFLPALLVDIVCVAIGNKFRAIPVYKKIYKFSEVIAYFGLREWYFKNHHTKNLWRRLSPKDQELFAFDITQIDWFKYLGDYTKGMRIFMFKENPTTIPQGLARRRRFWYLHQAVRAASAYLVLRACWAVLVWLVVGRPELVAAVQAS</sequence>
<evidence type="ECO:0000313" key="14">
    <source>
        <dbReference type="RefSeq" id="XP_026293632.1"/>
    </source>
</evidence>
<dbReference type="InterPro" id="IPR013120">
    <property type="entry name" value="FAR_NAD-bd"/>
</dbReference>
<evidence type="ECO:0000256" key="5">
    <source>
        <dbReference type="ARBA" id="ARBA00022857"/>
    </source>
</evidence>
<proteinExistence type="inferred from homology"/>
<comment type="function">
    <text evidence="10">Catalyzes the reduction of fatty acyl-CoA to fatty alcohols.</text>
</comment>
<dbReference type="RefSeq" id="XP_026293632.1">
    <property type="nucleotide sequence ID" value="XM_026437847.2"/>
</dbReference>
<dbReference type="EC" id="1.2.1.84" evidence="10"/>
<dbReference type="PANTHER" id="PTHR11011">
    <property type="entry name" value="MALE STERILITY PROTEIN 2-RELATED"/>
    <property type="match status" value="1"/>
</dbReference>
<comment type="similarity">
    <text evidence="2 10">Belongs to the fatty acyl-CoA reductase family.</text>
</comment>
<dbReference type="GO" id="GO:0080019">
    <property type="term" value="F:alcohol-forming very long-chain fatty acyl-CoA reductase activity"/>
    <property type="evidence" value="ECO:0007669"/>
    <property type="project" value="InterPro"/>
</dbReference>
<dbReference type="CDD" id="cd05236">
    <property type="entry name" value="FAR-N_SDR_e"/>
    <property type="match status" value="1"/>
</dbReference>
<dbReference type="Pfam" id="PF03015">
    <property type="entry name" value="Sterile"/>
    <property type="match status" value="1"/>
</dbReference>
<evidence type="ECO:0000259" key="12">
    <source>
        <dbReference type="Pfam" id="PF07993"/>
    </source>
</evidence>
<keyword evidence="3 10" id="KW-0444">Lipid biosynthesis</keyword>
<evidence type="ECO:0000259" key="11">
    <source>
        <dbReference type="Pfam" id="PF03015"/>
    </source>
</evidence>
<dbReference type="InterPro" id="IPR026055">
    <property type="entry name" value="FAR"/>
</dbReference>
<dbReference type="PANTHER" id="PTHR11011:SF60">
    <property type="entry name" value="FATTY ACYL-COA REDUCTASE-RELATED"/>
    <property type="match status" value="1"/>
</dbReference>
<dbReference type="OrthoDB" id="429813at2759"/>